<gene>
    <name evidence="3" type="ORF">FAZ21_11360</name>
</gene>
<evidence type="ECO:0000259" key="2">
    <source>
        <dbReference type="Pfam" id="PF09832"/>
    </source>
</evidence>
<dbReference type="InterPro" id="IPR018637">
    <property type="entry name" value="DUF2059"/>
</dbReference>
<name>A0A4V5MRF7_9NEIS</name>
<proteinExistence type="predicted"/>
<feature type="compositionally biased region" description="Basic residues" evidence="1">
    <location>
        <begin position="32"/>
        <end position="43"/>
    </location>
</feature>
<comment type="caution">
    <text evidence="3">The sequence shown here is derived from an EMBL/GenBank/DDBJ whole genome shotgun (WGS) entry which is preliminary data.</text>
</comment>
<dbReference type="OrthoDB" id="8589964at2"/>
<protein>
    <submittedName>
        <fullName evidence="3">DUF2059 domain-containing protein</fullName>
    </submittedName>
</protein>
<dbReference type="AlphaFoldDB" id="A0A4V5MRF7"/>
<evidence type="ECO:0000313" key="3">
    <source>
        <dbReference type="EMBL" id="TJZ73208.1"/>
    </source>
</evidence>
<dbReference type="Pfam" id="PF09832">
    <property type="entry name" value="DUF2059"/>
    <property type="match status" value="1"/>
</dbReference>
<evidence type="ECO:0000256" key="1">
    <source>
        <dbReference type="SAM" id="MobiDB-lite"/>
    </source>
</evidence>
<dbReference type="EMBL" id="SUMF01000011">
    <property type="protein sequence ID" value="TJZ73208.1"/>
    <property type="molecule type" value="Genomic_DNA"/>
</dbReference>
<evidence type="ECO:0000313" key="4">
    <source>
        <dbReference type="Proteomes" id="UP000310016"/>
    </source>
</evidence>
<organism evidence="3 4">
    <name type="scientific">Chitiniphilus eburneus</name>
    <dbReference type="NCBI Taxonomy" id="2571148"/>
    <lineage>
        <taxon>Bacteria</taxon>
        <taxon>Pseudomonadati</taxon>
        <taxon>Pseudomonadota</taxon>
        <taxon>Betaproteobacteria</taxon>
        <taxon>Neisseriales</taxon>
        <taxon>Chitinibacteraceae</taxon>
        <taxon>Chitiniphilus</taxon>
    </lineage>
</organism>
<reference evidence="3 4" key="1">
    <citation type="submission" date="2019-04" db="EMBL/GenBank/DDBJ databases">
        <title>Chitiniphilus eburnea sp. nov., a novel chitinolytic bacterium isolated from aquaculture sludge.</title>
        <authorList>
            <person name="Sheng M."/>
        </authorList>
    </citation>
    <scope>NUCLEOTIDE SEQUENCE [LARGE SCALE GENOMIC DNA]</scope>
    <source>
        <strain evidence="3 4">HX-2-15</strain>
    </source>
</reference>
<keyword evidence="4" id="KW-1185">Reference proteome</keyword>
<dbReference type="Proteomes" id="UP000310016">
    <property type="component" value="Unassembled WGS sequence"/>
</dbReference>
<feature type="region of interest" description="Disordered" evidence="1">
    <location>
        <begin position="25"/>
        <end position="60"/>
    </location>
</feature>
<accession>A0A4V5MRF7</accession>
<sequence length="159" mass="17369">MHCRAAQRALGGRTACRDEVGAIAERGAGPGGRHHAQRIRCGHRCPEPESRGKGKSHPAVRVTGAEAAPDHERVPHLGPLKPDYIKLYRDTFTQEEIDGLIAFYKTPAGQALVDKMPLVLQNISGILQSRLVPMMGKVATVVREATEEFNAQQQTEEAQ</sequence>
<feature type="domain" description="DUF2059" evidence="2">
    <location>
        <begin position="80"/>
        <end position="133"/>
    </location>
</feature>